<dbReference type="PANTHER" id="PTHR33495">
    <property type="entry name" value="ANTI-SIGMA FACTOR ANTAGONIST TM_1081-RELATED-RELATED"/>
    <property type="match status" value="1"/>
</dbReference>
<dbReference type="NCBIfam" id="TIGR00377">
    <property type="entry name" value="ant_ant_sig"/>
    <property type="match status" value="1"/>
</dbReference>
<gene>
    <name evidence="5" type="ORF">GCM10010430_32450</name>
</gene>
<evidence type="ECO:0000313" key="6">
    <source>
        <dbReference type="Proteomes" id="UP001500305"/>
    </source>
</evidence>
<keyword evidence="6" id="KW-1185">Reference proteome</keyword>
<dbReference type="InterPro" id="IPR003658">
    <property type="entry name" value="Anti-sigma_ant"/>
</dbReference>
<dbReference type="PROSITE" id="PS50801">
    <property type="entry name" value="STAS"/>
    <property type="match status" value="1"/>
</dbReference>
<evidence type="ECO:0000256" key="1">
    <source>
        <dbReference type="ARBA" id="ARBA00009013"/>
    </source>
</evidence>
<evidence type="ECO:0000313" key="5">
    <source>
        <dbReference type="EMBL" id="GAA2247651.1"/>
    </source>
</evidence>
<dbReference type="InterPro" id="IPR036513">
    <property type="entry name" value="STAS_dom_sf"/>
</dbReference>
<sequence length="165" mass="17362">MYLQLSSHREDGWSVVRVAGELDIATAEQLRLQVSGALARRGPRARVIADLSELEFCDACGASALIDAYHTARRHGGRFCLVVPEGRVLRLLRLTGLDRLLPVFPTVREALFRATVADLVPLPGSLLPLPAGGPAPAPSPGPAAAPAAATEPPLTAPPMHTAQLA</sequence>
<dbReference type="SUPFAM" id="SSF52091">
    <property type="entry name" value="SpoIIaa-like"/>
    <property type="match status" value="1"/>
</dbReference>
<dbReference type="EMBL" id="BAAATR010000012">
    <property type="protein sequence ID" value="GAA2247651.1"/>
    <property type="molecule type" value="Genomic_DNA"/>
</dbReference>
<proteinExistence type="inferred from homology"/>
<evidence type="ECO:0000256" key="2">
    <source>
        <dbReference type="RuleBase" id="RU003749"/>
    </source>
</evidence>
<protein>
    <recommendedName>
        <fullName evidence="2">Anti-sigma factor antagonist</fullName>
    </recommendedName>
</protein>
<dbReference type="PANTHER" id="PTHR33495:SF2">
    <property type="entry name" value="ANTI-SIGMA FACTOR ANTAGONIST TM_1081-RELATED"/>
    <property type="match status" value="1"/>
</dbReference>
<comment type="similarity">
    <text evidence="1 2">Belongs to the anti-sigma-factor antagonist family.</text>
</comment>
<reference evidence="5 6" key="1">
    <citation type="journal article" date="2019" name="Int. J. Syst. Evol. Microbiol.">
        <title>The Global Catalogue of Microorganisms (GCM) 10K type strain sequencing project: providing services to taxonomists for standard genome sequencing and annotation.</title>
        <authorList>
            <consortium name="The Broad Institute Genomics Platform"/>
            <consortium name="The Broad Institute Genome Sequencing Center for Infectious Disease"/>
            <person name="Wu L."/>
            <person name="Ma J."/>
        </authorList>
    </citation>
    <scope>NUCLEOTIDE SEQUENCE [LARGE SCALE GENOMIC DNA]</scope>
    <source>
        <strain evidence="5 6">JCM 7356</strain>
    </source>
</reference>
<dbReference type="Proteomes" id="UP001500305">
    <property type="component" value="Unassembled WGS sequence"/>
</dbReference>
<evidence type="ECO:0000256" key="3">
    <source>
        <dbReference type="SAM" id="MobiDB-lite"/>
    </source>
</evidence>
<accession>A0ABN3E3F1</accession>
<comment type="caution">
    <text evidence="5">The sequence shown here is derived from an EMBL/GenBank/DDBJ whole genome shotgun (WGS) entry which is preliminary data.</text>
</comment>
<feature type="compositionally biased region" description="Pro residues" evidence="3">
    <location>
        <begin position="131"/>
        <end position="143"/>
    </location>
</feature>
<dbReference type="Pfam" id="PF01740">
    <property type="entry name" value="STAS"/>
    <property type="match status" value="1"/>
</dbReference>
<name>A0ABN3E3F1_9ACTN</name>
<dbReference type="InterPro" id="IPR002645">
    <property type="entry name" value="STAS_dom"/>
</dbReference>
<feature type="compositionally biased region" description="Low complexity" evidence="3">
    <location>
        <begin position="144"/>
        <end position="153"/>
    </location>
</feature>
<dbReference type="RefSeq" id="WP_344637086.1">
    <property type="nucleotide sequence ID" value="NZ_BAAATR010000012.1"/>
</dbReference>
<evidence type="ECO:0000259" key="4">
    <source>
        <dbReference type="PROSITE" id="PS50801"/>
    </source>
</evidence>
<dbReference type="Gene3D" id="3.30.750.24">
    <property type="entry name" value="STAS domain"/>
    <property type="match status" value="1"/>
</dbReference>
<feature type="region of interest" description="Disordered" evidence="3">
    <location>
        <begin position="131"/>
        <end position="165"/>
    </location>
</feature>
<dbReference type="CDD" id="cd07043">
    <property type="entry name" value="STAS_anti-anti-sigma_factors"/>
    <property type="match status" value="1"/>
</dbReference>
<organism evidence="5 6">
    <name type="scientific">Kitasatospora cystarginea</name>
    <dbReference type="NCBI Taxonomy" id="58350"/>
    <lineage>
        <taxon>Bacteria</taxon>
        <taxon>Bacillati</taxon>
        <taxon>Actinomycetota</taxon>
        <taxon>Actinomycetes</taxon>
        <taxon>Kitasatosporales</taxon>
        <taxon>Streptomycetaceae</taxon>
        <taxon>Kitasatospora</taxon>
    </lineage>
</organism>
<feature type="domain" description="STAS" evidence="4">
    <location>
        <begin position="3"/>
        <end position="114"/>
    </location>
</feature>